<dbReference type="InterPro" id="IPR001509">
    <property type="entry name" value="Epimerase_deHydtase"/>
</dbReference>
<dbReference type="Proteomes" id="UP000576969">
    <property type="component" value="Unassembled WGS sequence"/>
</dbReference>
<dbReference type="InterPro" id="IPR036291">
    <property type="entry name" value="NAD(P)-bd_dom_sf"/>
</dbReference>
<dbReference type="SUPFAM" id="SSF51735">
    <property type="entry name" value="NAD(P)-binding Rossmann-fold domains"/>
    <property type="match status" value="1"/>
</dbReference>
<dbReference type="Pfam" id="PF01370">
    <property type="entry name" value="Epimerase"/>
    <property type="match status" value="1"/>
</dbReference>
<dbReference type="AlphaFoldDB" id="A0A7Y9GM56"/>
<name>A0A7Y9GM56_9MICO</name>
<evidence type="ECO:0000313" key="2">
    <source>
        <dbReference type="EMBL" id="NYE19037.1"/>
    </source>
</evidence>
<feature type="domain" description="NAD-dependent epimerase/dehydratase" evidence="1">
    <location>
        <begin position="31"/>
        <end position="241"/>
    </location>
</feature>
<protein>
    <submittedName>
        <fullName evidence="2">Nucleoside-diphosphate-sugar epimerase</fullName>
    </submittedName>
</protein>
<dbReference type="Gene3D" id="3.40.50.720">
    <property type="entry name" value="NAD(P)-binding Rossmann-like Domain"/>
    <property type="match status" value="1"/>
</dbReference>
<sequence>MTVMAPPDAIARLARPTDALVEQVRDWGDVVVLGAGGKMGVGIVGMLAAAFEAAGSRSRVHAVSRWRDRDAVERLHTVGAVPVVADVSDPAALAELPAAERIVFLVGAKFGTSVAPYAAWMTNTVLPAEVARRYRDSRIVALSTGNVYPYLPAASGGADETVAPAPLGDYAMSCLGRERVFQHAARELGTPVAIIRLNYACEPRYGVIADIARAVRDGEPVDLTVGSVNVVDQRYANDIVLRALDLAAAPESVLNVAGPEIASVEWIARRLGELLDREPVLAGEPSGAALLSNAARCHGLFGYPELGLDRLLVQQAEWLRAGGEMWSKPTKFQRTDGRF</sequence>
<accession>A0A7Y9GM56</accession>
<gene>
    <name evidence="2" type="ORF">BJ991_001065</name>
</gene>
<evidence type="ECO:0000313" key="3">
    <source>
        <dbReference type="Proteomes" id="UP000576969"/>
    </source>
</evidence>
<dbReference type="RefSeq" id="WP_218852874.1">
    <property type="nucleotide sequence ID" value="NZ_JACCBV010000001.1"/>
</dbReference>
<dbReference type="EMBL" id="JACCBV010000001">
    <property type="protein sequence ID" value="NYE19037.1"/>
    <property type="molecule type" value="Genomic_DNA"/>
</dbReference>
<keyword evidence="3" id="KW-1185">Reference proteome</keyword>
<organism evidence="2 3">
    <name type="scientific">Microbacterium immunditiarum</name>
    <dbReference type="NCBI Taxonomy" id="337480"/>
    <lineage>
        <taxon>Bacteria</taxon>
        <taxon>Bacillati</taxon>
        <taxon>Actinomycetota</taxon>
        <taxon>Actinomycetes</taxon>
        <taxon>Micrococcales</taxon>
        <taxon>Microbacteriaceae</taxon>
        <taxon>Microbacterium</taxon>
    </lineage>
</organism>
<comment type="caution">
    <text evidence="2">The sequence shown here is derived from an EMBL/GenBank/DDBJ whole genome shotgun (WGS) entry which is preliminary data.</text>
</comment>
<evidence type="ECO:0000259" key="1">
    <source>
        <dbReference type="Pfam" id="PF01370"/>
    </source>
</evidence>
<proteinExistence type="predicted"/>
<reference evidence="2 3" key="1">
    <citation type="submission" date="2020-07" db="EMBL/GenBank/DDBJ databases">
        <title>Sequencing the genomes of 1000 actinobacteria strains.</title>
        <authorList>
            <person name="Klenk H.-P."/>
        </authorList>
    </citation>
    <scope>NUCLEOTIDE SEQUENCE [LARGE SCALE GENOMIC DNA]</scope>
    <source>
        <strain evidence="2 3">DSM 24662</strain>
    </source>
</reference>